<evidence type="ECO:0008006" key="3">
    <source>
        <dbReference type="Google" id="ProtNLM"/>
    </source>
</evidence>
<reference evidence="1 2" key="1">
    <citation type="journal article" date="2013" name="Int. J. Syst. Evol. Microbiol.">
        <title>Description of Streptomonospora sediminis sp. nov. and Streptomonospora nanhaiensis sp. nov., and reclassification of Nocardiopsis arabia Hozzein &amp; Goodfellow 2008 as Streptomonospora arabica comb. nov. and emended description of the genus Streptomonospora.</title>
        <authorList>
            <person name="Zhang D.F."/>
            <person name="Pan H.Q."/>
            <person name="He J."/>
            <person name="Zhang X.M."/>
            <person name="Zhang Y.G."/>
            <person name="Klenk H.P."/>
            <person name="Hu J.C."/>
            <person name="Li W.J."/>
        </authorList>
    </citation>
    <scope>NUCLEOTIDE SEQUENCE [LARGE SCALE GENOMIC DNA]</scope>
    <source>
        <strain evidence="1 2">12A09</strain>
    </source>
</reference>
<accession>A0ABY6YTK9</accession>
<dbReference type="EMBL" id="CP113264">
    <property type="protein sequence ID" value="WAE75595.1"/>
    <property type="molecule type" value="Genomic_DNA"/>
</dbReference>
<organism evidence="1 2">
    <name type="scientific">Streptomonospora nanhaiensis</name>
    <dbReference type="NCBI Taxonomy" id="1323731"/>
    <lineage>
        <taxon>Bacteria</taxon>
        <taxon>Bacillati</taxon>
        <taxon>Actinomycetota</taxon>
        <taxon>Actinomycetes</taxon>
        <taxon>Streptosporangiales</taxon>
        <taxon>Nocardiopsidaceae</taxon>
        <taxon>Streptomonospora</taxon>
    </lineage>
</organism>
<keyword evidence="2" id="KW-1185">Reference proteome</keyword>
<sequence>MARVGFEDDVTAEEADRHTRDLVLLLEDLDVDEVRPLEGGAVSGTRSADPAAVAGAVLVTGMLLKPVLTAVVSLVGTWLEQSGQRSVTVEVEGAKVTVQGRVAPGEVEGYVRALRDGGSAPAVESGKGDA</sequence>
<name>A0ABY6YTK9_9ACTN</name>
<protein>
    <recommendedName>
        <fullName evidence="3">BON domain-containing protein</fullName>
    </recommendedName>
</protein>
<evidence type="ECO:0000313" key="1">
    <source>
        <dbReference type="EMBL" id="WAE75595.1"/>
    </source>
</evidence>
<proteinExistence type="predicted"/>
<evidence type="ECO:0000313" key="2">
    <source>
        <dbReference type="Proteomes" id="UP001156498"/>
    </source>
</evidence>
<gene>
    <name evidence="1" type="ORF">OUQ99_11150</name>
</gene>
<dbReference type="RefSeq" id="WP_267949365.1">
    <property type="nucleotide sequence ID" value="NZ_CP113264.1"/>
</dbReference>
<dbReference type="Proteomes" id="UP001156498">
    <property type="component" value="Chromosome"/>
</dbReference>